<dbReference type="AlphaFoldDB" id="I3CEJ0"/>
<evidence type="ECO:0000256" key="8">
    <source>
        <dbReference type="ARBA" id="ARBA00049244"/>
    </source>
</evidence>
<dbReference type="InterPro" id="IPR032780">
    <property type="entry name" value="DNA_pol3_delt_C"/>
</dbReference>
<sequence length="338" mass="38473">MRIKPAQFLNHLQKQTYAPVYLITGEEPLQLMECSDLLRQSARQQGFSERIIMVVDTSFDWKSVEQEANSLSLFATRRLLEIQLGSKTPNDAGTKVLTAYLNNPPPDTLLLMTADKLDSQKQKTKWFTTIEEKGVIVPVFPLELAELPAWIQHRLHVQGLKATPDAIQMIAERSEGHLLACAQEIEKLKLLYGTTQTIDIEQVMDAVADSARFEIFDWVDTLLNGETARCVRQLQGLKAEGYDPVLILWALTKDIRLLCQVTYALQSGQRADQVFRNLRIWQQRQAIIQKAAKRYPPTKWQTFLQQTVIIDRMIKGAASGNVWDELLRLSVQISGVKL</sequence>
<dbReference type="SUPFAM" id="SSF48019">
    <property type="entry name" value="post-AAA+ oligomerization domain-like"/>
    <property type="match status" value="1"/>
</dbReference>
<evidence type="ECO:0000256" key="3">
    <source>
        <dbReference type="ARBA" id="ARBA00022679"/>
    </source>
</evidence>
<gene>
    <name evidence="12" type="ORF">BegalDRAFT_1131</name>
</gene>
<dbReference type="Pfam" id="PF14840">
    <property type="entry name" value="DNA_pol3_delt_C"/>
    <property type="match status" value="1"/>
</dbReference>
<evidence type="ECO:0000256" key="9">
    <source>
        <dbReference type="NCBIfam" id="TIGR01128"/>
    </source>
</evidence>
<dbReference type="HOGENOM" id="CLU_044694_0_0_6"/>
<proteinExistence type="inferred from homology"/>
<feature type="domain" description="DNA polymerase III subunit delta C-terminal" evidence="11">
    <location>
        <begin position="216"/>
        <end position="334"/>
    </location>
</feature>
<dbReference type="PANTHER" id="PTHR34388:SF1">
    <property type="entry name" value="DNA POLYMERASE III SUBUNIT DELTA"/>
    <property type="match status" value="1"/>
</dbReference>
<keyword evidence="4" id="KW-0548">Nucleotidyltransferase</keyword>
<dbReference type="Gene3D" id="1.10.8.60">
    <property type="match status" value="1"/>
</dbReference>
<dbReference type="GO" id="GO:0009360">
    <property type="term" value="C:DNA polymerase III complex"/>
    <property type="evidence" value="ECO:0007669"/>
    <property type="project" value="UniProtKB-UniRule"/>
</dbReference>
<dbReference type="EMBL" id="JH600070">
    <property type="protein sequence ID" value="EIJ42033.1"/>
    <property type="molecule type" value="Genomic_DNA"/>
</dbReference>
<protein>
    <recommendedName>
        <fullName evidence="2 9">DNA polymerase III subunit delta</fullName>
        <ecNumber evidence="1 9">2.7.7.7</ecNumber>
    </recommendedName>
</protein>
<evidence type="ECO:0000259" key="11">
    <source>
        <dbReference type="Pfam" id="PF14840"/>
    </source>
</evidence>
<accession>I3CEJ0</accession>
<keyword evidence="6" id="KW-0239">DNA-directed DNA polymerase</keyword>
<dbReference type="GO" id="GO:0003887">
    <property type="term" value="F:DNA-directed DNA polymerase activity"/>
    <property type="evidence" value="ECO:0007669"/>
    <property type="project" value="UniProtKB-UniRule"/>
</dbReference>
<dbReference type="GO" id="GO:0003677">
    <property type="term" value="F:DNA binding"/>
    <property type="evidence" value="ECO:0007669"/>
    <property type="project" value="InterPro"/>
</dbReference>
<dbReference type="PANTHER" id="PTHR34388">
    <property type="entry name" value="DNA POLYMERASE III SUBUNIT DELTA"/>
    <property type="match status" value="1"/>
</dbReference>
<dbReference type="EC" id="2.7.7.7" evidence="1 9"/>
<dbReference type="CDD" id="cd18138">
    <property type="entry name" value="HLD_clamp_pol_III_delta"/>
    <property type="match status" value="1"/>
</dbReference>
<evidence type="ECO:0000256" key="5">
    <source>
        <dbReference type="ARBA" id="ARBA00022705"/>
    </source>
</evidence>
<evidence type="ECO:0000313" key="12">
    <source>
        <dbReference type="EMBL" id="EIJ42033.1"/>
    </source>
</evidence>
<dbReference type="InterPro" id="IPR010372">
    <property type="entry name" value="DNA_pol3_delta_N"/>
</dbReference>
<keyword evidence="3" id="KW-0808">Transferase</keyword>
<evidence type="ECO:0000256" key="4">
    <source>
        <dbReference type="ARBA" id="ARBA00022695"/>
    </source>
</evidence>
<feature type="domain" description="DNA polymerase III delta N-terminal" evidence="10">
    <location>
        <begin position="21"/>
        <end position="139"/>
    </location>
</feature>
<dbReference type="eggNOG" id="COG1466">
    <property type="taxonomic scope" value="Bacteria"/>
</dbReference>
<dbReference type="InterPro" id="IPR027417">
    <property type="entry name" value="P-loop_NTPase"/>
</dbReference>
<comment type="similarity">
    <text evidence="7">Belongs to the DNA polymerase HolA subunit family.</text>
</comment>
<evidence type="ECO:0000256" key="1">
    <source>
        <dbReference type="ARBA" id="ARBA00012417"/>
    </source>
</evidence>
<evidence type="ECO:0000313" key="13">
    <source>
        <dbReference type="Proteomes" id="UP000005744"/>
    </source>
</evidence>
<dbReference type="NCBIfam" id="TIGR01128">
    <property type="entry name" value="holA"/>
    <property type="match status" value="1"/>
</dbReference>
<evidence type="ECO:0000256" key="6">
    <source>
        <dbReference type="ARBA" id="ARBA00022932"/>
    </source>
</evidence>
<keyword evidence="5" id="KW-0235">DNA replication</keyword>
<dbReference type="Proteomes" id="UP000005744">
    <property type="component" value="Unassembled WGS sequence"/>
</dbReference>
<name>I3CEJ0_9GAMM</name>
<dbReference type="SUPFAM" id="SSF52540">
    <property type="entry name" value="P-loop containing nucleoside triphosphate hydrolases"/>
    <property type="match status" value="1"/>
</dbReference>
<evidence type="ECO:0000259" key="10">
    <source>
        <dbReference type="Pfam" id="PF06144"/>
    </source>
</evidence>
<dbReference type="GO" id="GO:0006261">
    <property type="term" value="P:DNA-templated DNA replication"/>
    <property type="evidence" value="ECO:0007669"/>
    <property type="project" value="TreeGrafter"/>
</dbReference>
<evidence type="ECO:0000256" key="2">
    <source>
        <dbReference type="ARBA" id="ARBA00017703"/>
    </source>
</evidence>
<dbReference type="STRING" id="395493.BegalDRAFT_1131"/>
<dbReference type="InterPro" id="IPR008921">
    <property type="entry name" value="DNA_pol3_clamp-load_cplx_C"/>
</dbReference>
<reference evidence="12 13" key="1">
    <citation type="submission" date="2011-11" db="EMBL/GenBank/DDBJ databases">
        <title>Improved High-Quality Draft sequence of Beggiatoa alba B18lD.</title>
        <authorList>
            <consortium name="US DOE Joint Genome Institute"/>
            <person name="Lucas S."/>
            <person name="Han J."/>
            <person name="Lapidus A."/>
            <person name="Cheng J.-F."/>
            <person name="Goodwin L."/>
            <person name="Pitluck S."/>
            <person name="Peters L."/>
            <person name="Mikhailova N."/>
            <person name="Held B."/>
            <person name="Detter J.C."/>
            <person name="Han C."/>
            <person name="Tapia R."/>
            <person name="Land M."/>
            <person name="Hauser L."/>
            <person name="Kyrpides N."/>
            <person name="Ivanova N."/>
            <person name="Pagani I."/>
            <person name="Samuel K."/>
            <person name="Teske A."/>
            <person name="Mueller J."/>
            <person name="Woyke T."/>
        </authorList>
    </citation>
    <scope>NUCLEOTIDE SEQUENCE [LARGE SCALE GENOMIC DNA]</scope>
    <source>
        <strain evidence="12 13">B18LD</strain>
    </source>
</reference>
<comment type="catalytic activity">
    <reaction evidence="8">
        <text>DNA(n) + a 2'-deoxyribonucleoside 5'-triphosphate = DNA(n+1) + diphosphate</text>
        <dbReference type="Rhea" id="RHEA:22508"/>
        <dbReference type="Rhea" id="RHEA-COMP:17339"/>
        <dbReference type="Rhea" id="RHEA-COMP:17340"/>
        <dbReference type="ChEBI" id="CHEBI:33019"/>
        <dbReference type="ChEBI" id="CHEBI:61560"/>
        <dbReference type="ChEBI" id="CHEBI:173112"/>
        <dbReference type="EC" id="2.7.7.7"/>
    </reaction>
</comment>
<dbReference type="OrthoDB" id="9770982at2"/>
<dbReference type="Gene3D" id="3.40.50.300">
    <property type="entry name" value="P-loop containing nucleotide triphosphate hydrolases"/>
    <property type="match status" value="1"/>
</dbReference>
<dbReference type="Gene3D" id="1.20.272.10">
    <property type="match status" value="1"/>
</dbReference>
<dbReference type="InterPro" id="IPR005790">
    <property type="entry name" value="DNA_polIII_delta"/>
</dbReference>
<organism evidence="12 13">
    <name type="scientific">Beggiatoa alba B18LD</name>
    <dbReference type="NCBI Taxonomy" id="395493"/>
    <lineage>
        <taxon>Bacteria</taxon>
        <taxon>Pseudomonadati</taxon>
        <taxon>Pseudomonadota</taxon>
        <taxon>Gammaproteobacteria</taxon>
        <taxon>Thiotrichales</taxon>
        <taxon>Thiotrichaceae</taxon>
        <taxon>Beggiatoa</taxon>
    </lineage>
</organism>
<dbReference type="RefSeq" id="WP_002684545.1">
    <property type="nucleotide sequence ID" value="NZ_JH600070.1"/>
</dbReference>
<keyword evidence="13" id="KW-1185">Reference proteome</keyword>
<dbReference type="Pfam" id="PF06144">
    <property type="entry name" value="DNA_pol3_delta"/>
    <property type="match status" value="1"/>
</dbReference>
<evidence type="ECO:0000256" key="7">
    <source>
        <dbReference type="ARBA" id="ARBA00034754"/>
    </source>
</evidence>